<protein>
    <submittedName>
        <fullName evidence="2">Uncharacterized protein</fullName>
    </submittedName>
</protein>
<proteinExistence type="predicted"/>
<evidence type="ECO:0000256" key="1">
    <source>
        <dbReference type="SAM" id="MobiDB-lite"/>
    </source>
</evidence>
<accession>A0A3S5BVX2</accession>
<dbReference type="EMBL" id="CAAALY010274947">
    <property type="protein sequence ID" value="VEL42529.1"/>
    <property type="molecule type" value="Genomic_DNA"/>
</dbReference>
<organism evidence="2 3">
    <name type="scientific">Protopolystoma xenopodis</name>
    <dbReference type="NCBI Taxonomy" id="117903"/>
    <lineage>
        <taxon>Eukaryota</taxon>
        <taxon>Metazoa</taxon>
        <taxon>Spiralia</taxon>
        <taxon>Lophotrochozoa</taxon>
        <taxon>Platyhelminthes</taxon>
        <taxon>Monogenea</taxon>
        <taxon>Polyopisthocotylea</taxon>
        <taxon>Polystomatidea</taxon>
        <taxon>Polystomatidae</taxon>
        <taxon>Protopolystoma</taxon>
    </lineage>
</organism>
<evidence type="ECO:0000313" key="2">
    <source>
        <dbReference type="EMBL" id="VEL42529.1"/>
    </source>
</evidence>
<feature type="region of interest" description="Disordered" evidence="1">
    <location>
        <begin position="73"/>
        <end position="123"/>
    </location>
</feature>
<comment type="caution">
    <text evidence="2">The sequence shown here is derived from an EMBL/GenBank/DDBJ whole genome shotgun (WGS) entry which is preliminary data.</text>
</comment>
<reference evidence="2" key="1">
    <citation type="submission" date="2018-11" db="EMBL/GenBank/DDBJ databases">
        <authorList>
            <consortium name="Pathogen Informatics"/>
        </authorList>
    </citation>
    <scope>NUCLEOTIDE SEQUENCE</scope>
</reference>
<dbReference type="AlphaFoldDB" id="A0A3S5BVX2"/>
<dbReference type="Proteomes" id="UP000784294">
    <property type="component" value="Unassembled WGS sequence"/>
</dbReference>
<gene>
    <name evidence="2" type="ORF">PXEA_LOCUS35969</name>
</gene>
<name>A0A3S5BVX2_9PLAT</name>
<keyword evidence="3" id="KW-1185">Reference proteome</keyword>
<evidence type="ECO:0000313" key="3">
    <source>
        <dbReference type="Proteomes" id="UP000784294"/>
    </source>
</evidence>
<sequence length="259" mass="27580">MTSFKVAMQRRIHDVTARARVGEGEQISVYFYHAADGALKAGSLTTAVSGVGLSAEKCTEIGTQIDAEPPAQIGSKVAGASGDRSGANNLSDVRRGVGGNGAHVDGCPGQQSPDGRASGTDKSSRVVEAVAVALFTLPDASADSGLVKEVNEAKTISLAPKMGRTGRGKSDLESRELLKPPVRLGSNRQRLSPGLYKRQNRVQSKVVRTNRDNVLSKSEEAAFQKGKTFSTTLKRVIGKIHNETITLLHRNFIKHKCAF</sequence>